<name>A0ABW2YEV3_9GAMM</name>
<gene>
    <name evidence="2" type="ORF">ACFQ0E_15330</name>
</gene>
<sequence>MIGMHARTGKAADGVEHLAQSVLDILTTPVGTLPMRRDYGSLLPALVDHPYNAENRVRLFGATAQALRRWEPRLRLQRVAVDQGPSTSQFTVRIEGFRIDTPGKAEAVRLSIPITGN</sequence>
<accession>A0ABW2YEV3</accession>
<evidence type="ECO:0000313" key="3">
    <source>
        <dbReference type="Proteomes" id="UP001597110"/>
    </source>
</evidence>
<dbReference type="RefSeq" id="WP_386825275.1">
    <property type="nucleotide sequence ID" value="NZ_JBHTIF010000003.1"/>
</dbReference>
<organism evidence="2 3">
    <name type="scientific">Lysobacter brunescens</name>
    <dbReference type="NCBI Taxonomy" id="262323"/>
    <lineage>
        <taxon>Bacteria</taxon>
        <taxon>Pseudomonadati</taxon>
        <taxon>Pseudomonadota</taxon>
        <taxon>Gammaproteobacteria</taxon>
        <taxon>Lysobacterales</taxon>
        <taxon>Lysobacteraceae</taxon>
        <taxon>Lysobacter</taxon>
    </lineage>
</organism>
<dbReference type="Gene3D" id="3.10.450.40">
    <property type="match status" value="1"/>
</dbReference>
<evidence type="ECO:0000259" key="1">
    <source>
        <dbReference type="Pfam" id="PF04965"/>
    </source>
</evidence>
<evidence type="ECO:0000313" key="2">
    <source>
        <dbReference type="EMBL" id="MFD0726969.1"/>
    </source>
</evidence>
<dbReference type="InterPro" id="IPR007048">
    <property type="entry name" value="IraD/Gp25-like"/>
</dbReference>
<dbReference type="Proteomes" id="UP001597110">
    <property type="component" value="Unassembled WGS sequence"/>
</dbReference>
<reference evidence="3" key="1">
    <citation type="journal article" date="2019" name="Int. J. Syst. Evol. Microbiol.">
        <title>The Global Catalogue of Microorganisms (GCM) 10K type strain sequencing project: providing services to taxonomists for standard genome sequencing and annotation.</title>
        <authorList>
            <consortium name="The Broad Institute Genomics Platform"/>
            <consortium name="The Broad Institute Genome Sequencing Center for Infectious Disease"/>
            <person name="Wu L."/>
            <person name="Ma J."/>
        </authorList>
    </citation>
    <scope>NUCLEOTIDE SEQUENCE [LARGE SCALE GENOMIC DNA]</scope>
    <source>
        <strain evidence="3">CCUG 55585</strain>
    </source>
</reference>
<proteinExistence type="predicted"/>
<dbReference type="EMBL" id="JBHTIF010000003">
    <property type="protein sequence ID" value="MFD0726969.1"/>
    <property type="molecule type" value="Genomic_DNA"/>
</dbReference>
<protein>
    <submittedName>
        <fullName evidence="2">GPW/gp25 family protein</fullName>
    </submittedName>
</protein>
<dbReference type="Pfam" id="PF04965">
    <property type="entry name" value="GPW_gp25"/>
    <property type="match status" value="1"/>
</dbReference>
<comment type="caution">
    <text evidence="2">The sequence shown here is derived from an EMBL/GenBank/DDBJ whole genome shotgun (WGS) entry which is preliminary data.</text>
</comment>
<dbReference type="SUPFAM" id="SSF160719">
    <property type="entry name" value="gpW/gp25-like"/>
    <property type="match status" value="1"/>
</dbReference>
<feature type="domain" description="IraD/Gp25-like" evidence="1">
    <location>
        <begin position="13"/>
        <end position="93"/>
    </location>
</feature>
<keyword evidence="3" id="KW-1185">Reference proteome</keyword>